<comment type="function">
    <text evidence="10">Involved in the gluconeogenesis. Catalyzes the conversion of oxaloacetate (OAA) to phosphoenolpyruvate (PEP) through direct phosphoryl transfer between the nucleoside triphosphate and OAA.</text>
</comment>
<dbReference type="Pfam" id="PF01293">
    <property type="entry name" value="PEPCK_ATP"/>
    <property type="match status" value="1"/>
</dbReference>
<dbReference type="PANTHER" id="PTHR30031">
    <property type="entry name" value="PHOSPHOENOLPYRUVATE CARBOXYKINASE ATP"/>
    <property type="match status" value="1"/>
</dbReference>
<sequence>MRETLAAAGYINLGEVYENLPPVKLVELALQRGEGCLSSTGALAVETGKYTGRSPEDRFIVDDATTHDTVDWGKINKPFDADAFAALRARQKAYLEGKDVFVFEGFVGADPTYRIPVRVITECAWENLFVRNLLRRPTAEELAAFQPEVTLVCTPGFKAIPELDHTNSEAFIILNFTSHEILIGAASYAGEMKKSCFSYMNYMMPARGVCPMHCSANIGKDGKTALFFGLSGTGKTTLSADPNRCLIGDDEHGWSESGIFNFEGGCYAKAIKITHETEPQIWDAIKFGSVIENVVMDPETRVADYDDDSLTENIRTGYPVDFIPNAVLSGQGGHPKAIIFLTADAFGVLPPIAKLDKNQASYYYLSGYTSKLAGTERGITEPQATFSAGFGAPFLPRAVGEYAKLLRANLQKYDTEVYMLNTGWTGGPYGVGSRMKLAYTRAMVTAILDGTLADVKFEQDEIFGLSIPTSCPNVPAEVLNPRNTWENKAAYDEAAKKLAKLFVENFKGYHAVDSDIVNAGPNA</sequence>
<dbReference type="PROSITE" id="PS00532">
    <property type="entry name" value="PEPCK_ATP"/>
    <property type="match status" value="1"/>
</dbReference>
<dbReference type="EMBL" id="DVMH01000014">
    <property type="protein sequence ID" value="HIU10046.1"/>
    <property type="molecule type" value="Genomic_DNA"/>
</dbReference>
<comment type="similarity">
    <text evidence="2 10">Belongs to the phosphoenolpyruvate carboxykinase (ATP) family.</text>
</comment>
<proteinExistence type="inferred from homology"/>
<keyword evidence="10" id="KW-0479">Metal-binding</keyword>
<name>A0A9D1HKJ8_9FIRM</name>
<keyword evidence="7 10" id="KW-0067">ATP-binding</keyword>
<feature type="binding site" evidence="10">
    <location>
        <position position="188"/>
    </location>
    <ligand>
        <name>substrate</name>
    </ligand>
</feature>
<keyword evidence="10" id="KW-0963">Cytoplasm</keyword>
<evidence type="ECO:0000256" key="9">
    <source>
        <dbReference type="ARBA" id="ARBA00047371"/>
    </source>
</evidence>
<dbReference type="EC" id="4.1.1.49" evidence="3 10"/>
<keyword evidence="6 10" id="KW-0210">Decarboxylase</keyword>
<dbReference type="GO" id="GO:0006094">
    <property type="term" value="P:gluconeogenesis"/>
    <property type="evidence" value="ECO:0007669"/>
    <property type="project" value="UniProtKB-UniRule"/>
</dbReference>
<reference evidence="11" key="2">
    <citation type="journal article" date="2021" name="PeerJ">
        <title>Extensive microbial diversity within the chicken gut microbiome revealed by metagenomics and culture.</title>
        <authorList>
            <person name="Gilroy R."/>
            <person name="Ravi A."/>
            <person name="Getino M."/>
            <person name="Pursley I."/>
            <person name="Horton D.L."/>
            <person name="Alikhan N.F."/>
            <person name="Baker D."/>
            <person name="Gharbi K."/>
            <person name="Hall N."/>
            <person name="Watson M."/>
            <person name="Adriaenssens E.M."/>
            <person name="Foster-Nyarko E."/>
            <person name="Jarju S."/>
            <person name="Secka A."/>
            <person name="Antonio M."/>
            <person name="Oren A."/>
            <person name="Chaudhuri R.R."/>
            <person name="La Ragione R."/>
            <person name="Hildebrand F."/>
            <person name="Pallen M.J."/>
        </authorList>
    </citation>
    <scope>NUCLEOTIDE SEQUENCE</scope>
    <source>
        <strain evidence="11">2830</strain>
    </source>
</reference>
<dbReference type="HAMAP" id="MF_00453">
    <property type="entry name" value="PEPCK_ATP"/>
    <property type="match status" value="1"/>
</dbReference>
<feature type="binding site" evidence="10">
    <location>
        <position position="213"/>
    </location>
    <ligand>
        <name>Mn(2+)</name>
        <dbReference type="ChEBI" id="CHEBI:29035"/>
    </ligand>
</feature>
<comment type="subcellular location">
    <subcellularLocation>
        <location evidence="10">Cytoplasm</location>
    </subcellularLocation>
</comment>
<dbReference type="InterPro" id="IPR013035">
    <property type="entry name" value="PEP_carboxykinase_C"/>
</dbReference>
<accession>A0A9D1HKJ8</accession>
<dbReference type="Proteomes" id="UP000824124">
    <property type="component" value="Unassembled WGS sequence"/>
</dbReference>
<keyword evidence="4 10" id="KW-0312">Gluconeogenesis</keyword>
<feature type="binding site" evidence="10">
    <location>
        <position position="278"/>
    </location>
    <ligand>
        <name>ATP</name>
        <dbReference type="ChEBI" id="CHEBI:30616"/>
    </ligand>
</feature>
<dbReference type="AlphaFoldDB" id="A0A9D1HKJ8"/>
<dbReference type="InterPro" id="IPR015994">
    <property type="entry name" value="PEPCK_ATP_CS"/>
</dbReference>
<keyword evidence="5 10" id="KW-0547">Nucleotide-binding</keyword>
<feature type="binding site" evidence="10">
    <location>
        <position position="213"/>
    </location>
    <ligand>
        <name>ATP</name>
        <dbReference type="ChEBI" id="CHEBI:30616"/>
    </ligand>
</feature>
<feature type="binding site" evidence="10">
    <location>
        <position position="53"/>
    </location>
    <ligand>
        <name>substrate</name>
    </ligand>
</feature>
<comment type="cofactor">
    <cofactor evidence="10">
        <name>Mn(2+)</name>
        <dbReference type="ChEBI" id="CHEBI:29035"/>
    </cofactor>
    <text evidence="10">Binds 1 Mn(2+) ion per subunit.</text>
</comment>
<gene>
    <name evidence="10 11" type="primary">pckA</name>
    <name evidence="11" type="ORF">IAB00_02145</name>
</gene>
<comment type="caution">
    <text evidence="11">The sequence shown here is derived from an EMBL/GenBank/DDBJ whole genome shotgun (WGS) entry which is preliminary data.</text>
</comment>
<dbReference type="Gene3D" id="3.40.449.10">
    <property type="entry name" value="Phosphoenolpyruvate Carboxykinase, domain 1"/>
    <property type="match status" value="1"/>
</dbReference>
<feature type="binding site" evidence="10">
    <location>
        <position position="250"/>
    </location>
    <ligand>
        <name>Mn(2+)</name>
        <dbReference type="ChEBI" id="CHEBI:29035"/>
    </ligand>
</feature>
<organism evidence="11 12">
    <name type="scientific">Candidatus Avidehalobacter gallistercoris</name>
    <dbReference type="NCBI Taxonomy" id="2840694"/>
    <lineage>
        <taxon>Bacteria</taxon>
        <taxon>Bacillati</taxon>
        <taxon>Bacillota</taxon>
        <taxon>Clostridia</taxon>
        <taxon>Eubacteriales</taxon>
        <taxon>Peptococcaceae</taxon>
        <taxon>Peptococcaceae incertae sedis</taxon>
        <taxon>Candidatus Avidehalobacter</taxon>
    </lineage>
</organism>
<dbReference type="Gene3D" id="3.90.228.20">
    <property type="match status" value="1"/>
</dbReference>
<evidence type="ECO:0000313" key="11">
    <source>
        <dbReference type="EMBL" id="HIU10046.1"/>
    </source>
</evidence>
<dbReference type="Gene3D" id="2.170.8.10">
    <property type="entry name" value="Phosphoenolpyruvate Carboxykinase, domain 2"/>
    <property type="match status" value="1"/>
</dbReference>
<dbReference type="PANTHER" id="PTHR30031:SF0">
    <property type="entry name" value="PHOSPHOENOLPYRUVATE CARBOXYKINASE (ATP)"/>
    <property type="match status" value="1"/>
</dbReference>
<evidence type="ECO:0000256" key="8">
    <source>
        <dbReference type="ARBA" id="ARBA00023239"/>
    </source>
</evidence>
<dbReference type="NCBIfam" id="TIGR00224">
    <property type="entry name" value="pckA"/>
    <property type="match status" value="1"/>
</dbReference>
<keyword evidence="10" id="KW-0464">Manganese</keyword>
<dbReference type="PIRSF" id="PIRSF006294">
    <property type="entry name" value="PEP_crbxkin"/>
    <property type="match status" value="1"/>
</dbReference>
<comment type="pathway">
    <text evidence="1 10">Carbohydrate biosynthesis; gluconeogenesis.</text>
</comment>
<dbReference type="SUPFAM" id="SSF53795">
    <property type="entry name" value="PEP carboxykinase-like"/>
    <property type="match status" value="1"/>
</dbReference>
<evidence type="ECO:0000256" key="10">
    <source>
        <dbReference type="HAMAP-Rule" id="MF_00453"/>
    </source>
</evidence>
<protein>
    <recommendedName>
        <fullName evidence="3 10">Phosphoenolpyruvate carboxykinase (ATP)</fullName>
        <shortName evidence="10">PCK</shortName>
        <shortName evidence="10">PEP carboxykinase</shortName>
        <shortName evidence="10">PEPCK</shortName>
        <ecNumber evidence="3 10">4.1.1.49</ecNumber>
    </recommendedName>
</protein>
<dbReference type="GO" id="GO:0004612">
    <property type="term" value="F:phosphoenolpyruvate carboxykinase (ATP) activity"/>
    <property type="evidence" value="ECO:0007669"/>
    <property type="project" value="UniProtKB-UniRule"/>
</dbReference>
<evidence type="ECO:0000256" key="5">
    <source>
        <dbReference type="ARBA" id="ARBA00022741"/>
    </source>
</evidence>
<feature type="binding site" evidence="10">
    <location>
        <position position="440"/>
    </location>
    <ligand>
        <name>ATP</name>
        <dbReference type="ChEBI" id="CHEBI:30616"/>
    </ligand>
</feature>
<dbReference type="GO" id="GO:0005829">
    <property type="term" value="C:cytosol"/>
    <property type="evidence" value="ECO:0007669"/>
    <property type="project" value="TreeGrafter"/>
</dbReference>
<feature type="binding site" evidence="10">
    <location>
        <begin position="229"/>
        <end position="237"/>
    </location>
    <ligand>
        <name>ATP</name>
        <dbReference type="ChEBI" id="CHEBI:30616"/>
    </ligand>
</feature>
<comment type="caution">
    <text evidence="10">Lacks conserved residue(s) required for the propagation of feature annotation.</text>
</comment>
<evidence type="ECO:0000256" key="3">
    <source>
        <dbReference type="ARBA" id="ARBA00012363"/>
    </source>
</evidence>
<dbReference type="CDD" id="cd00484">
    <property type="entry name" value="PEPCK_ATP"/>
    <property type="match status" value="1"/>
</dbReference>
<evidence type="ECO:0000256" key="4">
    <source>
        <dbReference type="ARBA" id="ARBA00022432"/>
    </source>
</evidence>
<evidence type="ECO:0000256" key="1">
    <source>
        <dbReference type="ARBA" id="ARBA00004742"/>
    </source>
</evidence>
<reference evidence="11" key="1">
    <citation type="submission" date="2020-10" db="EMBL/GenBank/DDBJ databases">
        <authorList>
            <person name="Gilroy R."/>
        </authorList>
    </citation>
    <scope>NUCLEOTIDE SEQUENCE</scope>
    <source>
        <strain evidence="11">2830</strain>
    </source>
</reference>
<dbReference type="NCBIfam" id="NF006821">
    <property type="entry name" value="PRK09344.1-3"/>
    <property type="match status" value="1"/>
</dbReference>
<dbReference type="NCBIfam" id="NF006820">
    <property type="entry name" value="PRK09344.1-2"/>
    <property type="match status" value="1"/>
</dbReference>
<feature type="binding site" evidence="10">
    <location>
        <position position="315"/>
    </location>
    <ligand>
        <name>substrate</name>
    </ligand>
</feature>
<dbReference type="SUPFAM" id="SSF68923">
    <property type="entry name" value="PEP carboxykinase N-terminal domain"/>
    <property type="match status" value="1"/>
</dbReference>
<dbReference type="InterPro" id="IPR008210">
    <property type="entry name" value="PEP_carboxykinase_N"/>
</dbReference>
<feature type="binding site" evidence="10">
    <location>
        <position position="194"/>
    </location>
    <ligand>
        <name>substrate</name>
    </ligand>
</feature>
<comment type="catalytic activity">
    <reaction evidence="9 10">
        <text>oxaloacetate + ATP = phosphoenolpyruvate + ADP + CO2</text>
        <dbReference type="Rhea" id="RHEA:18617"/>
        <dbReference type="ChEBI" id="CHEBI:16452"/>
        <dbReference type="ChEBI" id="CHEBI:16526"/>
        <dbReference type="ChEBI" id="CHEBI:30616"/>
        <dbReference type="ChEBI" id="CHEBI:58702"/>
        <dbReference type="ChEBI" id="CHEBI:456216"/>
        <dbReference type="EC" id="4.1.1.49"/>
    </reaction>
</comment>
<evidence type="ECO:0000313" key="12">
    <source>
        <dbReference type="Proteomes" id="UP000824124"/>
    </source>
</evidence>
<dbReference type="InterPro" id="IPR001272">
    <property type="entry name" value="PEP_carboxykinase_ATP"/>
</dbReference>
<feature type="binding site" evidence="10">
    <location>
        <position position="194"/>
    </location>
    <ligand>
        <name>Mn(2+)</name>
        <dbReference type="ChEBI" id="CHEBI:29035"/>
    </ligand>
</feature>
<evidence type="ECO:0000256" key="2">
    <source>
        <dbReference type="ARBA" id="ARBA00006052"/>
    </source>
</evidence>
<feature type="binding site" evidence="10">
    <location>
        <position position="194"/>
    </location>
    <ligand>
        <name>ATP</name>
        <dbReference type="ChEBI" id="CHEBI:30616"/>
    </ligand>
</feature>
<dbReference type="GO" id="GO:0005524">
    <property type="term" value="F:ATP binding"/>
    <property type="evidence" value="ECO:0007669"/>
    <property type="project" value="UniProtKB-UniRule"/>
</dbReference>
<keyword evidence="8 10" id="KW-0456">Lyase</keyword>
<evidence type="ECO:0000256" key="7">
    <source>
        <dbReference type="ARBA" id="ARBA00022840"/>
    </source>
</evidence>
<evidence type="ECO:0000256" key="6">
    <source>
        <dbReference type="ARBA" id="ARBA00022793"/>
    </source>
</evidence>
<feature type="binding site" evidence="10">
    <location>
        <position position="315"/>
    </location>
    <ligand>
        <name>ATP</name>
        <dbReference type="ChEBI" id="CHEBI:30616"/>
    </ligand>
</feature>
<dbReference type="GO" id="GO:0046872">
    <property type="term" value="F:metal ion binding"/>
    <property type="evidence" value="ECO:0007669"/>
    <property type="project" value="UniProtKB-KW"/>
</dbReference>